<dbReference type="Pfam" id="PF20152">
    <property type="entry name" value="DUF6534"/>
    <property type="match status" value="1"/>
</dbReference>
<dbReference type="Proteomes" id="UP000001861">
    <property type="component" value="Unassembled WGS sequence"/>
</dbReference>
<dbReference type="VEuPathDB" id="FungiDB:CC1G_08034"/>
<dbReference type="InParanoid" id="A8NQC4"/>
<dbReference type="OrthoDB" id="3190888at2759"/>
<protein>
    <recommendedName>
        <fullName evidence="2">DUF6534 domain-containing protein</fullName>
    </recommendedName>
</protein>
<feature type="transmembrane region" description="Helical" evidence="1">
    <location>
        <begin position="180"/>
        <end position="203"/>
    </location>
</feature>
<feature type="transmembrane region" description="Helical" evidence="1">
    <location>
        <begin position="215"/>
        <end position="241"/>
    </location>
</feature>
<keyword evidence="4" id="KW-1185">Reference proteome</keyword>
<keyword evidence="1" id="KW-1133">Transmembrane helix</keyword>
<dbReference type="PANTHER" id="PTHR40465:SF1">
    <property type="entry name" value="DUF6534 DOMAIN-CONTAINING PROTEIN"/>
    <property type="match status" value="1"/>
</dbReference>
<dbReference type="EMBL" id="AACS02000008">
    <property type="protein sequence ID" value="EAU86310.1"/>
    <property type="molecule type" value="Genomic_DNA"/>
</dbReference>
<gene>
    <name evidence="3" type="ORF">CC1G_08034</name>
</gene>
<keyword evidence="1" id="KW-0472">Membrane</keyword>
<dbReference type="AlphaFoldDB" id="A8NQC4"/>
<sequence>MALSFPSVHETLGAALIGFCLACAVFGIFTTQVFIYYRQFYQDKKAYKILCYGTPAWKSPNLLYLQKLTENARILEFIDQIFIGYAVYYYSISNYGKVLVLFTEDIVWPLIAQVIVGNLVGTLVKCCFALRVWRFSHRNMLITGPIFVLILVQAGCAIAYCVRSFQLNKLLFASRLRVVASVALGSGMATDAFIAVALCLLLHRLRTGFSSSDSLINTLIVYAVNTGALTGFISFVTLLVYNVFPNSFYFMTFYFLLGKLYAISLLCTLNTRRSIRGKGTDQAEPPTVNTSGHRHNGVYLVSPTASRHKTPVHYPSSSNHNNHMKSLEIGVHQEVSVSMMDIERNMNGLRR</sequence>
<reference evidence="3 4" key="1">
    <citation type="journal article" date="2010" name="Proc. Natl. Acad. Sci. U.S.A.">
        <title>Insights into evolution of multicellular fungi from the assembled chromosomes of the mushroom Coprinopsis cinerea (Coprinus cinereus).</title>
        <authorList>
            <person name="Stajich J.E."/>
            <person name="Wilke S.K."/>
            <person name="Ahren D."/>
            <person name="Au C.H."/>
            <person name="Birren B.W."/>
            <person name="Borodovsky M."/>
            <person name="Burns C."/>
            <person name="Canback B."/>
            <person name="Casselton L.A."/>
            <person name="Cheng C.K."/>
            <person name="Deng J."/>
            <person name="Dietrich F.S."/>
            <person name="Fargo D.C."/>
            <person name="Farman M.L."/>
            <person name="Gathman A.C."/>
            <person name="Goldberg J."/>
            <person name="Guigo R."/>
            <person name="Hoegger P.J."/>
            <person name="Hooker J.B."/>
            <person name="Huggins A."/>
            <person name="James T.Y."/>
            <person name="Kamada T."/>
            <person name="Kilaru S."/>
            <person name="Kodira C."/>
            <person name="Kues U."/>
            <person name="Kupfer D."/>
            <person name="Kwan H.S."/>
            <person name="Lomsadze A."/>
            <person name="Li W."/>
            <person name="Lilly W.W."/>
            <person name="Ma L.J."/>
            <person name="Mackey A.J."/>
            <person name="Manning G."/>
            <person name="Martin F."/>
            <person name="Muraguchi H."/>
            <person name="Natvig D.O."/>
            <person name="Palmerini H."/>
            <person name="Ramesh M.A."/>
            <person name="Rehmeyer C.J."/>
            <person name="Roe B.A."/>
            <person name="Shenoy N."/>
            <person name="Stanke M."/>
            <person name="Ter-Hovhannisyan V."/>
            <person name="Tunlid A."/>
            <person name="Velagapudi R."/>
            <person name="Vision T.J."/>
            <person name="Zeng Q."/>
            <person name="Zolan M.E."/>
            <person name="Pukkila P.J."/>
        </authorList>
    </citation>
    <scope>NUCLEOTIDE SEQUENCE [LARGE SCALE GENOMIC DNA]</scope>
    <source>
        <strain evidence="4">Okayama-7 / 130 / ATCC MYA-4618 / FGSC 9003</strain>
    </source>
</reference>
<feature type="domain" description="DUF6534" evidence="2">
    <location>
        <begin position="188"/>
        <end position="274"/>
    </location>
</feature>
<proteinExistence type="predicted"/>
<feature type="transmembrane region" description="Helical" evidence="1">
    <location>
        <begin position="12"/>
        <end position="37"/>
    </location>
</feature>
<organism evidence="3 4">
    <name type="scientific">Coprinopsis cinerea (strain Okayama-7 / 130 / ATCC MYA-4618 / FGSC 9003)</name>
    <name type="common">Inky cap fungus</name>
    <name type="synonym">Hormographiella aspergillata</name>
    <dbReference type="NCBI Taxonomy" id="240176"/>
    <lineage>
        <taxon>Eukaryota</taxon>
        <taxon>Fungi</taxon>
        <taxon>Dikarya</taxon>
        <taxon>Basidiomycota</taxon>
        <taxon>Agaricomycotina</taxon>
        <taxon>Agaricomycetes</taxon>
        <taxon>Agaricomycetidae</taxon>
        <taxon>Agaricales</taxon>
        <taxon>Agaricineae</taxon>
        <taxon>Psathyrellaceae</taxon>
        <taxon>Coprinopsis</taxon>
    </lineage>
</organism>
<keyword evidence="1" id="KW-0812">Transmembrane</keyword>
<feature type="transmembrane region" description="Helical" evidence="1">
    <location>
        <begin position="247"/>
        <end position="269"/>
    </location>
</feature>
<evidence type="ECO:0000313" key="4">
    <source>
        <dbReference type="Proteomes" id="UP000001861"/>
    </source>
</evidence>
<dbReference type="KEGG" id="cci:CC1G_08034"/>
<dbReference type="InterPro" id="IPR045339">
    <property type="entry name" value="DUF6534"/>
</dbReference>
<dbReference type="GeneID" id="6012057"/>
<dbReference type="RefSeq" id="XP_001835525.1">
    <property type="nucleotide sequence ID" value="XM_001835473.1"/>
</dbReference>
<name>A8NQC4_COPC7</name>
<evidence type="ECO:0000256" key="1">
    <source>
        <dbReference type="SAM" id="Phobius"/>
    </source>
</evidence>
<feature type="transmembrane region" description="Helical" evidence="1">
    <location>
        <begin position="140"/>
        <end position="160"/>
    </location>
</feature>
<accession>A8NQC4</accession>
<dbReference type="OMA" id="VTQRTVH"/>
<dbReference type="eggNOG" id="ENOG502SJ8A">
    <property type="taxonomic scope" value="Eukaryota"/>
</dbReference>
<comment type="caution">
    <text evidence="3">The sequence shown here is derived from an EMBL/GenBank/DDBJ whole genome shotgun (WGS) entry which is preliminary data.</text>
</comment>
<feature type="transmembrane region" description="Helical" evidence="1">
    <location>
        <begin position="106"/>
        <end position="128"/>
    </location>
</feature>
<dbReference type="PANTHER" id="PTHR40465">
    <property type="entry name" value="CHROMOSOME 1, WHOLE GENOME SHOTGUN SEQUENCE"/>
    <property type="match status" value="1"/>
</dbReference>
<evidence type="ECO:0000313" key="3">
    <source>
        <dbReference type="EMBL" id="EAU86310.1"/>
    </source>
</evidence>
<evidence type="ECO:0000259" key="2">
    <source>
        <dbReference type="Pfam" id="PF20152"/>
    </source>
</evidence>